<dbReference type="EMBL" id="QXFZ01000388">
    <property type="protein sequence ID" value="KAE9118403.1"/>
    <property type="molecule type" value="Genomic_DNA"/>
</dbReference>
<dbReference type="EMBL" id="QXGC01000344">
    <property type="protein sequence ID" value="KAE9239866.1"/>
    <property type="molecule type" value="Genomic_DNA"/>
</dbReference>
<dbReference type="Proteomes" id="UP000488956">
    <property type="component" value="Unassembled WGS sequence"/>
</dbReference>
<keyword evidence="1" id="KW-0732">Signal</keyword>
<evidence type="ECO:0000313" key="8">
    <source>
        <dbReference type="EMBL" id="KAE9239866.1"/>
    </source>
</evidence>
<evidence type="ECO:0000313" key="12">
    <source>
        <dbReference type="Proteomes" id="UP000429523"/>
    </source>
</evidence>
<evidence type="ECO:0000313" key="4">
    <source>
        <dbReference type="EMBL" id="KAE9118403.1"/>
    </source>
</evidence>
<evidence type="ECO:0000313" key="16">
    <source>
        <dbReference type="Proteomes" id="UP000440732"/>
    </source>
</evidence>
<evidence type="ECO:0000313" key="11">
    <source>
        <dbReference type="EMBL" id="KAE9346945.1"/>
    </source>
</evidence>
<accession>A0A6A3YEW0</accession>
<comment type="caution">
    <text evidence="7">The sequence shown here is derived from an EMBL/GenBank/DDBJ whole genome shotgun (WGS) entry which is preliminary data.</text>
</comment>
<reference evidence="12 13" key="1">
    <citation type="submission" date="2018-08" db="EMBL/GenBank/DDBJ databases">
        <title>Genomic investigation of the strawberry pathogen Phytophthora fragariae indicates pathogenicity is determined by transcriptional variation in three key races.</title>
        <authorList>
            <person name="Adams T.M."/>
            <person name="Armitage A.D."/>
            <person name="Sobczyk M.K."/>
            <person name="Bates H.J."/>
            <person name="Dunwell J.M."/>
            <person name="Nellist C.F."/>
            <person name="Harrison R.J."/>
        </authorList>
    </citation>
    <scope>NUCLEOTIDE SEQUENCE [LARGE SCALE GENOMIC DNA]</scope>
    <source>
        <strain evidence="10 14">A4</strain>
        <strain evidence="9 15">BC-1</strain>
        <strain evidence="8 19">BC-23</strain>
        <strain evidence="7 13">NOV-27</strain>
        <strain evidence="6 16">NOV-5</strain>
        <strain evidence="4 17">NOV-71</strain>
        <strain evidence="11 20">NOV-77</strain>
        <strain evidence="2 12">NOV-9</strain>
        <strain evidence="5 21">ONT-3</strain>
        <strain evidence="3 18">SCRP245</strain>
    </source>
</reference>
<evidence type="ECO:0008006" key="22">
    <source>
        <dbReference type="Google" id="ProtNLM"/>
    </source>
</evidence>
<feature type="signal peptide" evidence="1">
    <location>
        <begin position="1"/>
        <end position="19"/>
    </location>
</feature>
<dbReference type="Proteomes" id="UP000460718">
    <property type="component" value="Unassembled WGS sequence"/>
</dbReference>
<dbReference type="EMBL" id="QXGD01000408">
    <property type="protein sequence ID" value="KAE9240508.1"/>
    <property type="molecule type" value="Genomic_DNA"/>
</dbReference>
<evidence type="ECO:0000313" key="9">
    <source>
        <dbReference type="EMBL" id="KAE9240508.1"/>
    </source>
</evidence>
<organism evidence="7 13">
    <name type="scientific">Phytophthora fragariae</name>
    <dbReference type="NCBI Taxonomy" id="53985"/>
    <lineage>
        <taxon>Eukaryota</taxon>
        <taxon>Sar</taxon>
        <taxon>Stramenopiles</taxon>
        <taxon>Oomycota</taxon>
        <taxon>Peronosporomycetes</taxon>
        <taxon>Peronosporales</taxon>
        <taxon>Peronosporaceae</taxon>
        <taxon>Phytophthora</taxon>
    </lineage>
</organism>
<dbReference type="EMBL" id="QXFY01000353">
    <property type="protein sequence ID" value="KAE9346945.1"/>
    <property type="molecule type" value="Genomic_DNA"/>
</dbReference>
<evidence type="ECO:0000313" key="7">
    <source>
        <dbReference type="EMBL" id="KAE9217479.1"/>
    </source>
</evidence>
<dbReference type="EMBL" id="QXFW01000338">
    <property type="protein sequence ID" value="KAE9015567.1"/>
    <property type="molecule type" value="Genomic_DNA"/>
</dbReference>
<evidence type="ECO:0000313" key="20">
    <source>
        <dbReference type="Proteomes" id="UP000486351"/>
    </source>
</evidence>
<dbReference type="Proteomes" id="UP000440732">
    <property type="component" value="Unassembled WGS sequence"/>
</dbReference>
<dbReference type="Proteomes" id="UP000440367">
    <property type="component" value="Unassembled WGS sequence"/>
</dbReference>
<keyword evidence="13" id="KW-1185">Reference proteome</keyword>
<dbReference type="Proteomes" id="UP000437068">
    <property type="component" value="Unassembled WGS sequence"/>
</dbReference>
<evidence type="ECO:0000313" key="3">
    <source>
        <dbReference type="EMBL" id="KAE9015567.1"/>
    </source>
</evidence>
<name>A0A6A3YEW0_9STRA</name>
<evidence type="ECO:0000313" key="2">
    <source>
        <dbReference type="EMBL" id="KAE8940552.1"/>
    </source>
</evidence>
<dbReference type="EMBL" id="QXGE01000362">
    <property type="protein sequence ID" value="KAE9314709.1"/>
    <property type="molecule type" value="Genomic_DNA"/>
</dbReference>
<evidence type="ECO:0000313" key="5">
    <source>
        <dbReference type="EMBL" id="KAE9120064.1"/>
    </source>
</evidence>
<evidence type="ECO:0000313" key="6">
    <source>
        <dbReference type="EMBL" id="KAE9147386.1"/>
    </source>
</evidence>
<evidence type="ECO:0000313" key="17">
    <source>
        <dbReference type="Proteomes" id="UP000441208"/>
    </source>
</evidence>
<dbReference type="Proteomes" id="UP000429523">
    <property type="component" value="Unassembled WGS sequence"/>
</dbReference>
<evidence type="ECO:0000313" key="15">
    <source>
        <dbReference type="Proteomes" id="UP000440367"/>
    </source>
</evidence>
<evidence type="ECO:0000313" key="14">
    <source>
        <dbReference type="Proteomes" id="UP000437068"/>
    </source>
</evidence>
<proteinExistence type="predicted"/>
<protein>
    <recommendedName>
        <fullName evidence="22">Secreted protein</fullName>
    </recommendedName>
</protein>
<dbReference type="EMBL" id="QXFX01000329">
    <property type="protein sequence ID" value="KAE9120064.1"/>
    <property type="molecule type" value="Genomic_DNA"/>
</dbReference>
<evidence type="ECO:0000313" key="19">
    <source>
        <dbReference type="Proteomes" id="UP000476176"/>
    </source>
</evidence>
<dbReference type="Proteomes" id="UP000441208">
    <property type="component" value="Unassembled WGS sequence"/>
</dbReference>
<dbReference type="AlphaFoldDB" id="A0A6A3YEW0"/>
<dbReference type="Proteomes" id="UP000433483">
    <property type="component" value="Unassembled WGS sequence"/>
</dbReference>
<evidence type="ECO:0000313" key="10">
    <source>
        <dbReference type="EMBL" id="KAE9314709.1"/>
    </source>
</evidence>
<gene>
    <name evidence="10" type="ORF">PF001_g8141</name>
    <name evidence="9" type="ORF">PF002_g9724</name>
    <name evidence="8" type="ORF">PF004_g7760</name>
    <name evidence="7" type="ORF">PF005_g8642</name>
    <name evidence="6" type="ORF">PF006_g7925</name>
    <name evidence="4" type="ORF">PF007_g8940</name>
    <name evidence="11" type="ORF">PF008_g8038</name>
    <name evidence="2" type="ORF">PF009_g9632</name>
    <name evidence="5" type="ORF">PF010_g7631</name>
    <name evidence="3" type="ORF">PF011_g7556</name>
</gene>
<feature type="chain" id="PRO_5036166787" description="Secreted protein" evidence="1">
    <location>
        <begin position="20"/>
        <end position="66"/>
    </location>
</feature>
<sequence length="66" mass="6773">MLFVLVGTHVIPIWGGAFASCSQSGWLTSISVQGKGHAAIHSSGVSICFKYSETLSDVSSARSSAG</sequence>
<evidence type="ECO:0000313" key="13">
    <source>
        <dbReference type="Proteomes" id="UP000433483"/>
    </source>
</evidence>
<dbReference type="EMBL" id="QXGF01000417">
    <property type="protein sequence ID" value="KAE8940552.1"/>
    <property type="molecule type" value="Genomic_DNA"/>
</dbReference>
<dbReference type="EMBL" id="QXGB01000372">
    <property type="protein sequence ID" value="KAE9217479.1"/>
    <property type="molecule type" value="Genomic_DNA"/>
</dbReference>
<evidence type="ECO:0000313" key="21">
    <source>
        <dbReference type="Proteomes" id="UP000488956"/>
    </source>
</evidence>
<evidence type="ECO:0000313" key="18">
    <source>
        <dbReference type="Proteomes" id="UP000460718"/>
    </source>
</evidence>
<dbReference type="EMBL" id="QXGA01000351">
    <property type="protein sequence ID" value="KAE9147386.1"/>
    <property type="molecule type" value="Genomic_DNA"/>
</dbReference>
<dbReference type="Proteomes" id="UP000476176">
    <property type="component" value="Unassembled WGS sequence"/>
</dbReference>
<evidence type="ECO:0000256" key="1">
    <source>
        <dbReference type="SAM" id="SignalP"/>
    </source>
</evidence>
<dbReference type="Proteomes" id="UP000486351">
    <property type="component" value="Unassembled WGS sequence"/>
</dbReference>